<sequence length="259" mass="29015">MYRTSGRGRYSATYDEDTQDEYKGQTHAAVQLRLVFVRKVYMVMASMLAITVAECALVRVPAVLYGVLRLLNGSWFVRMCTWSLGVSPLILLRVLRHKRHCYPANLYLLGAFTVLVGGSVALATAFTDTLVLLAAASITLGVFSAVTLYAMTATKDFRYLYPTMGGILLGMAVAAFWSRFLPLNETLYCLAGAIVFAMYLMIDTQIVAQRLPVDEWVLGAIEVYLDIANLFIYILGLLSDRENKKDKKREEEEEEESDD</sequence>
<evidence type="ECO:0000256" key="1">
    <source>
        <dbReference type="ARBA" id="ARBA00004141"/>
    </source>
</evidence>
<gene>
    <name evidence="6" type="ORF">KIPB_000938</name>
</gene>
<feature type="transmembrane region" description="Helical" evidence="5">
    <location>
        <begin position="132"/>
        <end position="152"/>
    </location>
</feature>
<evidence type="ECO:0000256" key="5">
    <source>
        <dbReference type="RuleBase" id="RU004379"/>
    </source>
</evidence>
<feature type="transmembrane region" description="Helical" evidence="5">
    <location>
        <begin position="75"/>
        <end position="94"/>
    </location>
</feature>
<comment type="subcellular location">
    <subcellularLocation>
        <location evidence="1">Membrane</location>
        <topology evidence="1">Multi-pass membrane protein</topology>
    </subcellularLocation>
</comment>
<dbReference type="PANTHER" id="PTHR23291:SF50">
    <property type="entry name" value="PROTEIN LIFEGUARD 4"/>
    <property type="match status" value="1"/>
</dbReference>
<organism evidence="6 7">
    <name type="scientific">Kipferlia bialata</name>
    <dbReference type="NCBI Taxonomy" id="797122"/>
    <lineage>
        <taxon>Eukaryota</taxon>
        <taxon>Metamonada</taxon>
        <taxon>Carpediemonas-like organisms</taxon>
        <taxon>Kipferlia</taxon>
    </lineage>
</organism>
<keyword evidence="7" id="KW-1185">Reference proteome</keyword>
<dbReference type="EMBL" id="BDIP01000118">
    <property type="protein sequence ID" value="GIQ80180.1"/>
    <property type="molecule type" value="Genomic_DNA"/>
</dbReference>
<dbReference type="Proteomes" id="UP000265618">
    <property type="component" value="Unassembled WGS sequence"/>
</dbReference>
<feature type="transmembrane region" description="Helical" evidence="5">
    <location>
        <begin position="106"/>
        <end position="126"/>
    </location>
</feature>
<accession>A0A9K3CPW3</accession>
<keyword evidence="4 5" id="KW-0472">Membrane</keyword>
<dbReference type="InterPro" id="IPR006214">
    <property type="entry name" value="Bax_inhibitor_1-related"/>
</dbReference>
<evidence type="ECO:0000313" key="6">
    <source>
        <dbReference type="EMBL" id="GIQ80180.1"/>
    </source>
</evidence>
<dbReference type="GO" id="GO:0016020">
    <property type="term" value="C:membrane"/>
    <property type="evidence" value="ECO:0007669"/>
    <property type="project" value="UniProtKB-SubCell"/>
</dbReference>
<name>A0A9K3CPW3_9EUKA</name>
<evidence type="ECO:0000256" key="4">
    <source>
        <dbReference type="ARBA" id="ARBA00023136"/>
    </source>
</evidence>
<reference evidence="6 7" key="1">
    <citation type="journal article" date="2018" name="PLoS ONE">
        <title>The draft genome of Kipferlia bialata reveals reductive genome evolution in fornicate parasites.</title>
        <authorList>
            <person name="Tanifuji G."/>
            <person name="Takabayashi S."/>
            <person name="Kume K."/>
            <person name="Takagi M."/>
            <person name="Nakayama T."/>
            <person name="Kamikawa R."/>
            <person name="Inagaki Y."/>
            <person name="Hashimoto T."/>
        </authorList>
    </citation>
    <scope>NUCLEOTIDE SEQUENCE [LARGE SCALE GENOMIC DNA]</scope>
    <source>
        <strain evidence="6">NY0173</strain>
    </source>
</reference>
<dbReference type="AlphaFoldDB" id="A0A9K3CPW3"/>
<evidence type="ECO:0000313" key="7">
    <source>
        <dbReference type="Proteomes" id="UP000265618"/>
    </source>
</evidence>
<feature type="transmembrane region" description="Helical" evidence="5">
    <location>
        <begin position="216"/>
        <end position="238"/>
    </location>
</feature>
<keyword evidence="3 5" id="KW-1133">Transmembrane helix</keyword>
<comment type="caution">
    <text evidence="6">The sequence shown here is derived from an EMBL/GenBank/DDBJ whole genome shotgun (WGS) entry which is preliminary data.</text>
</comment>
<evidence type="ECO:0000256" key="2">
    <source>
        <dbReference type="ARBA" id="ARBA00022692"/>
    </source>
</evidence>
<protein>
    <submittedName>
        <fullName evidence="6">Bax inhibitor 1-related protein</fullName>
    </submittedName>
</protein>
<feature type="transmembrane region" description="Helical" evidence="5">
    <location>
        <begin position="40"/>
        <end position="63"/>
    </location>
</feature>
<proteinExistence type="inferred from homology"/>
<dbReference type="PANTHER" id="PTHR23291">
    <property type="entry name" value="BAX INHIBITOR-RELATED"/>
    <property type="match status" value="1"/>
</dbReference>
<feature type="transmembrane region" description="Helical" evidence="5">
    <location>
        <begin position="186"/>
        <end position="204"/>
    </location>
</feature>
<evidence type="ECO:0000256" key="3">
    <source>
        <dbReference type="ARBA" id="ARBA00022989"/>
    </source>
</evidence>
<dbReference type="Pfam" id="PF01027">
    <property type="entry name" value="Bax1-I"/>
    <property type="match status" value="1"/>
</dbReference>
<keyword evidence="2 5" id="KW-0812">Transmembrane</keyword>
<dbReference type="OrthoDB" id="7933078at2759"/>
<comment type="similarity">
    <text evidence="5">Belongs to the BI1 family.</text>
</comment>